<dbReference type="AlphaFoldDB" id="A0AAV4TFV4"/>
<feature type="compositionally biased region" description="Basic and acidic residues" evidence="1">
    <location>
        <begin position="25"/>
        <end position="36"/>
    </location>
</feature>
<evidence type="ECO:0000313" key="3">
    <source>
        <dbReference type="Proteomes" id="UP001054837"/>
    </source>
</evidence>
<gene>
    <name evidence="2" type="ORF">CDAR_281381</name>
</gene>
<organism evidence="2 3">
    <name type="scientific">Caerostris darwini</name>
    <dbReference type="NCBI Taxonomy" id="1538125"/>
    <lineage>
        <taxon>Eukaryota</taxon>
        <taxon>Metazoa</taxon>
        <taxon>Ecdysozoa</taxon>
        <taxon>Arthropoda</taxon>
        <taxon>Chelicerata</taxon>
        <taxon>Arachnida</taxon>
        <taxon>Araneae</taxon>
        <taxon>Araneomorphae</taxon>
        <taxon>Entelegynae</taxon>
        <taxon>Araneoidea</taxon>
        <taxon>Araneidae</taxon>
        <taxon>Caerostris</taxon>
    </lineage>
</organism>
<name>A0AAV4TFV4_9ARAC</name>
<evidence type="ECO:0000313" key="2">
    <source>
        <dbReference type="EMBL" id="GIY44301.1"/>
    </source>
</evidence>
<comment type="caution">
    <text evidence="2">The sequence shown here is derived from an EMBL/GenBank/DDBJ whole genome shotgun (WGS) entry which is preliminary data.</text>
</comment>
<keyword evidence="3" id="KW-1185">Reference proteome</keyword>
<protein>
    <submittedName>
        <fullName evidence="2">Uncharacterized protein</fullName>
    </submittedName>
</protein>
<dbReference type="Proteomes" id="UP001054837">
    <property type="component" value="Unassembled WGS sequence"/>
</dbReference>
<proteinExistence type="predicted"/>
<feature type="region of interest" description="Disordered" evidence="1">
    <location>
        <begin position="23"/>
        <end position="89"/>
    </location>
</feature>
<reference evidence="2 3" key="1">
    <citation type="submission" date="2021-06" db="EMBL/GenBank/DDBJ databases">
        <title>Caerostris darwini draft genome.</title>
        <authorList>
            <person name="Kono N."/>
            <person name="Arakawa K."/>
        </authorList>
    </citation>
    <scope>NUCLEOTIDE SEQUENCE [LARGE SCALE GENOMIC DNA]</scope>
</reference>
<evidence type="ECO:0000256" key="1">
    <source>
        <dbReference type="SAM" id="MobiDB-lite"/>
    </source>
</evidence>
<sequence length="89" mass="10682">MYKKKKKNEHPERKWMTALQKLKSGIKDLPTRDSRRIPTAVTDRTQNNKFREWEKGKLQKEKNEKASREEVDDSPAETQERNKRSANQR</sequence>
<dbReference type="EMBL" id="BPLQ01009495">
    <property type="protein sequence ID" value="GIY44301.1"/>
    <property type="molecule type" value="Genomic_DNA"/>
</dbReference>
<accession>A0AAV4TFV4</accession>
<feature type="compositionally biased region" description="Basic and acidic residues" evidence="1">
    <location>
        <begin position="49"/>
        <end position="69"/>
    </location>
</feature>